<feature type="domain" description="DUF1549" evidence="2">
    <location>
        <begin position="147"/>
        <end position="352"/>
    </location>
</feature>
<dbReference type="GO" id="GO:0020037">
    <property type="term" value="F:heme binding"/>
    <property type="evidence" value="ECO:0007669"/>
    <property type="project" value="InterPro"/>
</dbReference>
<dbReference type="PANTHER" id="PTHR35889">
    <property type="entry name" value="CYCLOINULO-OLIGOSACCHARIDE FRUCTANOTRANSFERASE-RELATED"/>
    <property type="match status" value="1"/>
</dbReference>
<feature type="domain" description="Cytochrome C Planctomycete-type" evidence="4">
    <location>
        <begin position="48"/>
        <end position="101"/>
    </location>
</feature>
<proteinExistence type="predicted"/>
<feature type="chain" id="PRO_5022862983" evidence="1">
    <location>
        <begin position="26"/>
        <end position="1047"/>
    </location>
</feature>
<evidence type="ECO:0000259" key="2">
    <source>
        <dbReference type="Pfam" id="PF07583"/>
    </source>
</evidence>
<evidence type="ECO:0000256" key="1">
    <source>
        <dbReference type="SAM" id="SignalP"/>
    </source>
</evidence>
<dbReference type="InterPro" id="IPR011444">
    <property type="entry name" value="DUF1549"/>
</dbReference>
<dbReference type="PANTHER" id="PTHR35889:SF3">
    <property type="entry name" value="F-BOX DOMAIN-CONTAINING PROTEIN"/>
    <property type="match status" value="1"/>
</dbReference>
<reference evidence="5 6" key="1">
    <citation type="submission" date="2019-02" db="EMBL/GenBank/DDBJ databases">
        <title>Deep-cultivation of Planctomycetes and their phenomic and genomic characterization uncovers novel biology.</title>
        <authorList>
            <person name="Wiegand S."/>
            <person name="Jogler M."/>
            <person name="Boedeker C."/>
            <person name="Pinto D."/>
            <person name="Vollmers J."/>
            <person name="Rivas-Marin E."/>
            <person name="Kohn T."/>
            <person name="Peeters S.H."/>
            <person name="Heuer A."/>
            <person name="Rast P."/>
            <person name="Oberbeckmann S."/>
            <person name="Bunk B."/>
            <person name="Jeske O."/>
            <person name="Meyerdierks A."/>
            <person name="Storesund J.E."/>
            <person name="Kallscheuer N."/>
            <person name="Luecker S."/>
            <person name="Lage O.M."/>
            <person name="Pohl T."/>
            <person name="Merkel B.J."/>
            <person name="Hornburger P."/>
            <person name="Mueller R.-W."/>
            <person name="Bruemmer F."/>
            <person name="Labrenz M."/>
            <person name="Spormann A.M."/>
            <person name="Op Den Camp H."/>
            <person name="Overmann J."/>
            <person name="Amann R."/>
            <person name="Jetten M.S.M."/>
            <person name="Mascher T."/>
            <person name="Medema M.H."/>
            <person name="Devos D.P."/>
            <person name="Kaster A.-K."/>
            <person name="Ovreas L."/>
            <person name="Rohde M."/>
            <person name="Galperin M.Y."/>
            <person name="Jogler C."/>
        </authorList>
    </citation>
    <scope>NUCLEOTIDE SEQUENCE [LARGE SCALE GENOMIC DNA]</scope>
    <source>
        <strain evidence="5 6">Poly51</strain>
    </source>
</reference>
<keyword evidence="1" id="KW-0732">Signal</keyword>
<evidence type="ECO:0000313" key="5">
    <source>
        <dbReference type="EMBL" id="TWU60569.1"/>
    </source>
</evidence>
<gene>
    <name evidence="5" type="ORF">Poly51_08460</name>
</gene>
<feature type="domain" description="DUF1553" evidence="3">
    <location>
        <begin position="740"/>
        <end position="998"/>
    </location>
</feature>
<evidence type="ECO:0000259" key="3">
    <source>
        <dbReference type="Pfam" id="PF07587"/>
    </source>
</evidence>
<sequence length="1047" mass="117394" precursor="true">MFRPIRPIVTAIAAIAVAHAFGADATNERISEQVSFNAHIRPIMSNTCFACHGPDEETNESGLRLDSFELATESAIVPGDADASPVYARLIDVKDPMPPADFRHQLSADDKAIFKRWIDQGSKYEQHWSYAPIVRPTPPATSSGNAIDGFIRRRLDAEGIEPSATADKATLLRRLSLDLIGIPPTPDEVDAFVGDAASDAYEKQVERLLASPHYGERMASQWLDLVRFSDTVGYHGDQNQRIFAYRDYVINAINENKPFDQFTMEQLAGDLLDDPTDEQLIASGLNRLNMMTREGGAQPGEYRAKYTADRVRMIGTAWLGSTTGCCECHNHKYDPFTAKDFYSLGAFFDDLRQWGVYSSYGYTPNKDLEGFNNEFPFPPELRFESPTLKQEIARLEDVLASTVGSEADSDAPLNAETLAWARDARDWLRSHPNGWMSVKPTAVSSEKETPIKTIDADVLPTGKTRRKDVIRLEYVATEAIAFRSVQLEILPDEANGGFVGRSADGRFAVSMAMAIQRDDVIDGDGKIETREIPIALGQVDRQKPTQYRSGLDPRYLEETWRSGPAVWQLPVTETQLPHTAVYHLSELVSLHPHERLIVRLKTDDIGKFRVSVSPFSRFVVGQPTAPDSLAGAIDDLERDQKMDASSKAIVAAARYASVVPVKDQSSDFKRIRDRILDCHSGYALTMISQPVPADAIPVARVLPRGNWQDESGEIVMPAFPEFLGRTVSEPKAGSDDRRLNRLDLARWLTSDENPLVARHYVNRTWKHFFGAGLSNKLDDLGSQGEWPSHPELLDYLASEFREGWNMKNITRMIVNSNTYRQAAAVRSDLKEIDPYNRLLAQQSARRLEAESVRDNALAIAGLLQTDIIGGRSVFPYQPEDYYSNLQFPDRSYDADDTFAQYRRGLYMHWQRTFLHPMLVNFDAPSRDECVADRTVSNSPQQALTLLNDPSFVEAARVFSNRLINANPNGSFDERIDLAFHFALSRSPRSEEAAGLKTLYESQLEYFRDHPDDSSGFTVDEDPDAAERAALGQVCRVILNLHETITRY</sequence>
<dbReference type="GO" id="GO:0009055">
    <property type="term" value="F:electron transfer activity"/>
    <property type="evidence" value="ECO:0007669"/>
    <property type="project" value="InterPro"/>
</dbReference>
<dbReference type="RefSeq" id="WP_186775326.1">
    <property type="nucleotide sequence ID" value="NZ_SJPW01000001.1"/>
</dbReference>
<dbReference type="Pfam" id="PF07583">
    <property type="entry name" value="PSCyt2"/>
    <property type="match status" value="1"/>
</dbReference>
<dbReference type="SUPFAM" id="SSF46626">
    <property type="entry name" value="Cytochrome c"/>
    <property type="match status" value="1"/>
</dbReference>
<dbReference type="EMBL" id="SJPW01000001">
    <property type="protein sequence ID" value="TWU60569.1"/>
    <property type="molecule type" value="Genomic_DNA"/>
</dbReference>
<evidence type="ECO:0000313" key="6">
    <source>
        <dbReference type="Proteomes" id="UP000318288"/>
    </source>
</evidence>
<keyword evidence="6" id="KW-1185">Reference proteome</keyword>
<organism evidence="5 6">
    <name type="scientific">Rubripirellula tenax</name>
    <dbReference type="NCBI Taxonomy" id="2528015"/>
    <lineage>
        <taxon>Bacteria</taxon>
        <taxon>Pseudomonadati</taxon>
        <taxon>Planctomycetota</taxon>
        <taxon>Planctomycetia</taxon>
        <taxon>Pirellulales</taxon>
        <taxon>Pirellulaceae</taxon>
        <taxon>Rubripirellula</taxon>
    </lineage>
</organism>
<accession>A0A5C6FKH5</accession>
<comment type="caution">
    <text evidence="5">The sequence shown here is derived from an EMBL/GenBank/DDBJ whole genome shotgun (WGS) entry which is preliminary data.</text>
</comment>
<evidence type="ECO:0000259" key="4">
    <source>
        <dbReference type="Pfam" id="PF07635"/>
    </source>
</evidence>
<dbReference type="Pfam" id="PF07587">
    <property type="entry name" value="PSD1"/>
    <property type="match status" value="1"/>
</dbReference>
<dbReference type="InterPro" id="IPR011429">
    <property type="entry name" value="Cyt_c_Planctomycete-type"/>
</dbReference>
<name>A0A5C6FKH5_9BACT</name>
<dbReference type="InterPro" id="IPR036909">
    <property type="entry name" value="Cyt_c-like_dom_sf"/>
</dbReference>
<dbReference type="AlphaFoldDB" id="A0A5C6FKH5"/>
<dbReference type="Pfam" id="PF07635">
    <property type="entry name" value="PSCyt1"/>
    <property type="match status" value="1"/>
</dbReference>
<feature type="signal peptide" evidence="1">
    <location>
        <begin position="1"/>
        <end position="25"/>
    </location>
</feature>
<dbReference type="Proteomes" id="UP000318288">
    <property type="component" value="Unassembled WGS sequence"/>
</dbReference>
<dbReference type="InterPro" id="IPR022655">
    <property type="entry name" value="DUF1553"/>
</dbReference>
<protein>
    <submittedName>
        <fullName evidence="5">Planctomycete cytochrome C</fullName>
    </submittedName>
</protein>